<name>A0ABS8YB62_DATST</name>
<reference evidence="2 3" key="1">
    <citation type="journal article" date="2021" name="BMC Genomics">
        <title>Datura genome reveals duplications of psychoactive alkaloid biosynthetic genes and high mutation rate following tissue culture.</title>
        <authorList>
            <person name="Rajewski A."/>
            <person name="Carter-House D."/>
            <person name="Stajich J."/>
            <person name="Litt A."/>
        </authorList>
    </citation>
    <scope>NUCLEOTIDE SEQUENCE [LARGE SCALE GENOMIC DNA]</scope>
    <source>
        <strain evidence="2">AR-01</strain>
    </source>
</reference>
<evidence type="ECO:0000256" key="1">
    <source>
        <dbReference type="SAM" id="MobiDB-lite"/>
    </source>
</evidence>
<comment type="caution">
    <text evidence="2">The sequence shown here is derived from an EMBL/GenBank/DDBJ whole genome shotgun (WGS) entry which is preliminary data.</text>
</comment>
<gene>
    <name evidence="2" type="ORF">HAX54_013016</name>
</gene>
<protein>
    <submittedName>
        <fullName evidence="2">Uncharacterized protein</fullName>
    </submittedName>
</protein>
<feature type="region of interest" description="Disordered" evidence="1">
    <location>
        <begin position="68"/>
        <end position="88"/>
    </location>
</feature>
<organism evidence="2 3">
    <name type="scientific">Datura stramonium</name>
    <name type="common">Jimsonweed</name>
    <name type="synonym">Common thornapple</name>
    <dbReference type="NCBI Taxonomy" id="4076"/>
    <lineage>
        <taxon>Eukaryota</taxon>
        <taxon>Viridiplantae</taxon>
        <taxon>Streptophyta</taxon>
        <taxon>Embryophyta</taxon>
        <taxon>Tracheophyta</taxon>
        <taxon>Spermatophyta</taxon>
        <taxon>Magnoliopsida</taxon>
        <taxon>eudicotyledons</taxon>
        <taxon>Gunneridae</taxon>
        <taxon>Pentapetalae</taxon>
        <taxon>asterids</taxon>
        <taxon>lamiids</taxon>
        <taxon>Solanales</taxon>
        <taxon>Solanaceae</taxon>
        <taxon>Solanoideae</taxon>
        <taxon>Datureae</taxon>
        <taxon>Datura</taxon>
    </lineage>
</organism>
<evidence type="ECO:0000313" key="3">
    <source>
        <dbReference type="Proteomes" id="UP000823775"/>
    </source>
</evidence>
<dbReference type="Proteomes" id="UP000823775">
    <property type="component" value="Unassembled WGS sequence"/>
</dbReference>
<keyword evidence="3" id="KW-1185">Reference proteome</keyword>
<evidence type="ECO:0000313" key="2">
    <source>
        <dbReference type="EMBL" id="MCE5167610.1"/>
    </source>
</evidence>
<feature type="non-terminal residue" evidence="2">
    <location>
        <position position="88"/>
    </location>
</feature>
<sequence>MVKPRLEIAAASRGRGNLEVVGAGNFSVVLGEGEDGDGERERGRLTAKLFHRYFCDGCSEVGGMAVGGSSGCHRKKWRKRKGSPAAAG</sequence>
<feature type="compositionally biased region" description="Basic residues" evidence="1">
    <location>
        <begin position="72"/>
        <end position="82"/>
    </location>
</feature>
<dbReference type="EMBL" id="JACEIK010177261">
    <property type="protein sequence ID" value="MCE5167610.1"/>
    <property type="molecule type" value="Genomic_DNA"/>
</dbReference>
<accession>A0ABS8YB62</accession>
<proteinExistence type="predicted"/>